<dbReference type="AlphaFoldDB" id="A0A0B6XXF3"/>
<protein>
    <submittedName>
        <fullName evidence="1">Uncharacterized protein</fullName>
    </submittedName>
</protein>
<dbReference type="EMBL" id="HACG01001887">
    <property type="protein sequence ID" value="CEK48752.1"/>
    <property type="molecule type" value="Transcribed_RNA"/>
</dbReference>
<gene>
    <name evidence="1" type="primary">ORF5070</name>
</gene>
<reference evidence="1" key="1">
    <citation type="submission" date="2014-12" db="EMBL/GenBank/DDBJ databases">
        <title>Insight into the proteome of Arion vulgaris.</title>
        <authorList>
            <person name="Aradska J."/>
            <person name="Bulat T."/>
            <person name="Smidak R."/>
            <person name="Sarate P."/>
            <person name="Gangsoo J."/>
            <person name="Sialana F."/>
            <person name="Bilban M."/>
            <person name="Lubec G."/>
        </authorList>
    </citation>
    <scope>NUCLEOTIDE SEQUENCE</scope>
    <source>
        <tissue evidence="1">Skin</tissue>
    </source>
</reference>
<name>A0A0B6XXF3_9EUPU</name>
<proteinExistence type="predicted"/>
<feature type="non-terminal residue" evidence="1">
    <location>
        <position position="1"/>
    </location>
</feature>
<accession>A0A0B6XXF3</accession>
<sequence>NVNSFEYFVSLLTTDGTGRKEIKRTHMASQKKIEQLKTFTIYINDTQLKP</sequence>
<organism evidence="1">
    <name type="scientific">Arion vulgaris</name>
    <dbReference type="NCBI Taxonomy" id="1028688"/>
    <lineage>
        <taxon>Eukaryota</taxon>
        <taxon>Metazoa</taxon>
        <taxon>Spiralia</taxon>
        <taxon>Lophotrochozoa</taxon>
        <taxon>Mollusca</taxon>
        <taxon>Gastropoda</taxon>
        <taxon>Heterobranchia</taxon>
        <taxon>Euthyneura</taxon>
        <taxon>Panpulmonata</taxon>
        <taxon>Eupulmonata</taxon>
        <taxon>Stylommatophora</taxon>
        <taxon>Helicina</taxon>
        <taxon>Arionoidea</taxon>
        <taxon>Arionidae</taxon>
        <taxon>Arion</taxon>
    </lineage>
</organism>
<evidence type="ECO:0000313" key="1">
    <source>
        <dbReference type="EMBL" id="CEK48752.1"/>
    </source>
</evidence>